<accession>A0A9W9YA15</accession>
<evidence type="ECO:0000313" key="3">
    <source>
        <dbReference type="EMBL" id="KAJ7328158.1"/>
    </source>
</evidence>
<comment type="caution">
    <text evidence="3">The sequence shown here is derived from an EMBL/GenBank/DDBJ whole genome shotgun (WGS) entry which is preliminary data.</text>
</comment>
<dbReference type="AlphaFoldDB" id="A0A9W9YA15"/>
<dbReference type="PANTHER" id="PTHR47915">
    <property type="entry name" value="SI:DKEY-19B23.7"/>
    <property type="match status" value="1"/>
</dbReference>
<keyword evidence="4" id="KW-1185">Reference proteome</keyword>
<sequence>MLAPPKDSKGARSRSPSPHLHRRKLSNYDRSPQAPDYEKSQPGERQTRKQQWCEERPEEKKRLQGFLNEMLRGGCLKGFKYFALYLRGREELICRVLNEPMSPEIWSYYASQSSEKTRKGTSSFTFDSNAGLPRNEQSLIMSANTQRSLSGYGFMDIGLPPASPSDKDIDLKDDKSTLFLIAAYARYSCPYVWVRSNHERLVAFCGRDSGKEKQKDSPLKLKSTAEWKQRDTKLWDIIAEVVKLCMYPAPLNPFAVDFKYFEGLPLVHRVIATGAMAHFLQKVVASGDHAYNARVFDDLGEITRRHFKDLQTLVHQRSLQEIEEASSQYPAQYTAQQQGIQYNTQQAKQQTNYYQTGPVQQPPPASAYPGQYQSGRIY</sequence>
<dbReference type="OrthoDB" id="239865at2759"/>
<dbReference type="Pfam" id="PF25377">
    <property type="entry name" value="DUF7886"/>
    <property type="match status" value="1"/>
</dbReference>
<evidence type="ECO:0000259" key="2">
    <source>
        <dbReference type="Pfam" id="PF25377"/>
    </source>
</evidence>
<reference evidence="3" key="1">
    <citation type="submission" date="2023-01" db="EMBL/GenBank/DDBJ databases">
        <title>Genome assembly of the deep-sea coral Lophelia pertusa.</title>
        <authorList>
            <person name="Herrera S."/>
            <person name="Cordes E."/>
        </authorList>
    </citation>
    <scope>NUCLEOTIDE SEQUENCE</scope>
    <source>
        <strain evidence="3">USNM1676648</strain>
        <tissue evidence="3">Polyp</tissue>
    </source>
</reference>
<protein>
    <recommendedName>
        <fullName evidence="2">DUF7886 domain-containing protein</fullName>
    </recommendedName>
</protein>
<feature type="region of interest" description="Disordered" evidence="1">
    <location>
        <begin position="351"/>
        <end position="378"/>
    </location>
</feature>
<gene>
    <name evidence="3" type="ORF">OS493_025571</name>
</gene>
<proteinExistence type="predicted"/>
<dbReference type="EMBL" id="MU827798">
    <property type="protein sequence ID" value="KAJ7328158.1"/>
    <property type="molecule type" value="Genomic_DNA"/>
</dbReference>
<dbReference type="InterPro" id="IPR057208">
    <property type="entry name" value="DUF7886"/>
</dbReference>
<feature type="region of interest" description="Disordered" evidence="1">
    <location>
        <begin position="1"/>
        <end position="58"/>
    </location>
</feature>
<feature type="compositionally biased region" description="Basic and acidic residues" evidence="1">
    <location>
        <begin position="1"/>
        <end position="10"/>
    </location>
</feature>
<feature type="domain" description="DUF7886" evidence="2">
    <location>
        <begin position="163"/>
        <end position="308"/>
    </location>
</feature>
<dbReference type="PANTHER" id="PTHR47915:SF1">
    <property type="entry name" value="SI:DKEY-19B23.7"/>
    <property type="match status" value="1"/>
</dbReference>
<feature type="compositionally biased region" description="Basic and acidic residues" evidence="1">
    <location>
        <begin position="36"/>
        <end position="58"/>
    </location>
</feature>
<name>A0A9W9YA15_9CNID</name>
<evidence type="ECO:0000313" key="4">
    <source>
        <dbReference type="Proteomes" id="UP001163046"/>
    </source>
</evidence>
<dbReference type="Proteomes" id="UP001163046">
    <property type="component" value="Unassembled WGS sequence"/>
</dbReference>
<evidence type="ECO:0000256" key="1">
    <source>
        <dbReference type="SAM" id="MobiDB-lite"/>
    </source>
</evidence>
<organism evidence="3 4">
    <name type="scientific">Desmophyllum pertusum</name>
    <dbReference type="NCBI Taxonomy" id="174260"/>
    <lineage>
        <taxon>Eukaryota</taxon>
        <taxon>Metazoa</taxon>
        <taxon>Cnidaria</taxon>
        <taxon>Anthozoa</taxon>
        <taxon>Hexacorallia</taxon>
        <taxon>Scleractinia</taxon>
        <taxon>Caryophylliina</taxon>
        <taxon>Caryophylliidae</taxon>
        <taxon>Desmophyllum</taxon>
    </lineage>
</organism>